<comment type="caution">
    <text evidence="1">The sequence shown here is derived from an EMBL/GenBank/DDBJ whole genome shotgun (WGS) entry which is preliminary data.</text>
</comment>
<dbReference type="Proteomes" id="UP000037822">
    <property type="component" value="Unassembled WGS sequence"/>
</dbReference>
<protein>
    <recommendedName>
        <fullName evidence="3">Core-binding (CB) domain-containing protein</fullName>
    </recommendedName>
</protein>
<dbReference type="EMBL" id="LGSZ01000050">
    <property type="protein sequence ID" value="KPH79407.1"/>
    <property type="molecule type" value="Genomic_DNA"/>
</dbReference>
<evidence type="ECO:0008006" key="3">
    <source>
        <dbReference type="Google" id="ProtNLM"/>
    </source>
</evidence>
<gene>
    <name evidence="1" type="ORF">AE618_19230</name>
</gene>
<name>A0A0N0MAB1_9HYPH</name>
<dbReference type="PATRIC" id="fig|1526658.3.peg.1473"/>
<reference evidence="1 2" key="1">
    <citation type="submission" date="2015-07" db="EMBL/GenBank/DDBJ databases">
        <title>Whole genome sequencing of Bosea vaviloviae isolated from cave pool.</title>
        <authorList>
            <person name="Tan N.E.H."/>
            <person name="Lee Y.P."/>
            <person name="Gan H.M."/>
            <person name="Barton H."/>
            <person name="Savka M.A."/>
        </authorList>
    </citation>
    <scope>NUCLEOTIDE SEQUENCE [LARGE SCALE GENOMIC DNA]</scope>
    <source>
        <strain evidence="1 2">SD260</strain>
    </source>
</reference>
<dbReference type="AlphaFoldDB" id="A0A0N0MAB1"/>
<evidence type="ECO:0000313" key="1">
    <source>
        <dbReference type="EMBL" id="KPH79407.1"/>
    </source>
</evidence>
<accession>A0A0N0MAB1</accession>
<evidence type="ECO:0000313" key="2">
    <source>
        <dbReference type="Proteomes" id="UP000037822"/>
    </source>
</evidence>
<organism evidence="1 2">
    <name type="scientific">Bosea vaviloviae</name>
    <dbReference type="NCBI Taxonomy" id="1526658"/>
    <lineage>
        <taxon>Bacteria</taxon>
        <taxon>Pseudomonadati</taxon>
        <taxon>Pseudomonadota</taxon>
        <taxon>Alphaproteobacteria</taxon>
        <taxon>Hyphomicrobiales</taxon>
        <taxon>Boseaceae</taxon>
        <taxon>Bosea</taxon>
    </lineage>
</organism>
<proteinExistence type="predicted"/>
<keyword evidence="2" id="KW-1185">Reference proteome</keyword>
<sequence length="326" mass="36088">MRIHQEVIRRAHYTLDGAYRPPSESDAAMRLAEGWAYKLIEKEGLHAIVLPEDREAMHVAGLSASTIDALGELVEWYTSPKQAAHMRFSAARALSEIGAAPTNDNIDRALSFFARAESEAAFRTKPQMEDECDFEALIERAKGHVSSIAWTQRLGETTQVPPVEQSPAYTADSQVIPKTDSLRLAPTASSCPALATAPCLTISDVGERLINDRTQDKSWDDKMVRQARMIVDLFDRFLTDERRISDLAALSLADIDAFDTFLRRMGKSYGKAPADKARSIADLRKRWAALPASTVGLEGKTRNKHFSFLTSCWLGHGKPVLLSTAI</sequence>